<dbReference type="InterPro" id="IPR050970">
    <property type="entry name" value="Cl_channel_volt-gated"/>
</dbReference>
<dbReference type="GO" id="GO:0005247">
    <property type="term" value="F:voltage-gated chloride channel activity"/>
    <property type="evidence" value="ECO:0007669"/>
    <property type="project" value="TreeGrafter"/>
</dbReference>
<gene>
    <name evidence="9" type="primary">LOC113045615</name>
</gene>
<dbReference type="GeneID" id="113045615"/>
<organism evidence="8 9">
    <name type="scientific">Carassius auratus</name>
    <name type="common">Goldfish</name>
    <dbReference type="NCBI Taxonomy" id="7957"/>
    <lineage>
        <taxon>Eukaryota</taxon>
        <taxon>Metazoa</taxon>
        <taxon>Chordata</taxon>
        <taxon>Craniata</taxon>
        <taxon>Vertebrata</taxon>
        <taxon>Euteleostomi</taxon>
        <taxon>Actinopterygii</taxon>
        <taxon>Neopterygii</taxon>
        <taxon>Teleostei</taxon>
        <taxon>Ostariophysi</taxon>
        <taxon>Cypriniformes</taxon>
        <taxon>Cyprinidae</taxon>
        <taxon>Cyprininae</taxon>
        <taxon>Carassius</taxon>
    </lineage>
</organism>
<name>A0A6P6JQ93_CARAU</name>
<dbReference type="Proteomes" id="UP000515129">
    <property type="component" value="Chromosome 27"/>
</dbReference>
<dbReference type="KEGG" id="caua:113045615"/>
<keyword evidence="6 7" id="KW-0472">Membrane</keyword>
<feature type="transmembrane region" description="Helical" evidence="7">
    <location>
        <begin position="16"/>
        <end position="34"/>
    </location>
</feature>
<dbReference type="PANTHER" id="PTHR45720">
    <property type="entry name" value="CHLORIDE CHANNEL PROTEIN 2"/>
    <property type="match status" value="1"/>
</dbReference>
<keyword evidence="3" id="KW-0677">Repeat</keyword>
<dbReference type="PANTHER" id="PTHR45720:SF3">
    <property type="entry name" value="CHLORIDE CHANNEL PROTEIN CLC-KB"/>
    <property type="match status" value="1"/>
</dbReference>
<accession>A0A6P6JQ93</accession>
<proteinExistence type="predicted"/>
<keyword evidence="2 7" id="KW-0812">Transmembrane</keyword>
<dbReference type="Pfam" id="PF00654">
    <property type="entry name" value="Voltage_CLC"/>
    <property type="match status" value="1"/>
</dbReference>
<dbReference type="OrthoDB" id="4564at2759"/>
<dbReference type="InterPro" id="IPR014743">
    <property type="entry name" value="Cl-channel_core"/>
</dbReference>
<evidence type="ECO:0000313" key="8">
    <source>
        <dbReference type="Proteomes" id="UP000515129"/>
    </source>
</evidence>
<dbReference type="Gene3D" id="1.10.3080.10">
    <property type="entry name" value="Clc chloride channel"/>
    <property type="match status" value="2"/>
</dbReference>
<dbReference type="AlphaFoldDB" id="A0A6P6JQ93"/>
<evidence type="ECO:0000313" key="9">
    <source>
        <dbReference type="RefSeq" id="XP_026061873.1"/>
    </source>
</evidence>
<evidence type="ECO:0000256" key="7">
    <source>
        <dbReference type="SAM" id="Phobius"/>
    </source>
</evidence>
<dbReference type="GO" id="GO:0005886">
    <property type="term" value="C:plasma membrane"/>
    <property type="evidence" value="ECO:0007669"/>
    <property type="project" value="TreeGrafter"/>
</dbReference>
<comment type="subcellular location">
    <subcellularLocation>
        <location evidence="1">Membrane</location>
        <topology evidence="1">Multi-pass membrane protein</topology>
    </subcellularLocation>
</comment>
<dbReference type="RefSeq" id="XP_026061873.1">
    <property type="nucleotide sequence ID" value="XM_026206088.1"/>
</dbReference>
<sequence length="237" mass="25205">MATIAVMNQSMEWSCYALLGIITALMSFFMDMTVSKLLNAHQRLYECLKGHHLLQFLCWTLYPACLCALSTSICPFSADAAVGRLVVEGSAYLFSDGISSAKTLLNPGGYALAGAVAFSGADTHTLSPALLALEMTGQCSHAVPAVVATLVSNAVAGAKHHPSFYDGISLIKQLPHLLSLICTCPKLANVQIKQFVIPAGVVLERTETLASLQHILNADGQFPVVDSHGSLHHECHG</sequence>
<evidence type="ECO:0000256" key="1">
    <source>
        <dbReference type="ARBA" id="ARBA00004141"/>
    </source>
</evidence>
<keyword evidence="4 7" id="KW-1133">Transmembrane helix</keyword>
<evidence type="ECO:0000256" key="3">
    <source>
        <dbReference type="ARBA" id="ARBA00022737"/>
    </source>
</evidence>
<protein>
    <submittedName>
        <fullName evidence="9">Chloride channel protein ClC-Kb-like</fullName>
    </submittedName>
</protein>
<evidence type="ECO:0000256" key="5">
    <source>
        <dbReference type="ARBA" id="ARBA00023122"/>
    </source>
</evidence>
<evidence type="ECO:0000256" key="6">
    <source>
        <dbReference type="ARBA" id="ARBA00023136"/>
    </source>
</evidence>
<dbReference type="InterPro" id="IPR001807">
    <property type="entry name" value="ClC"/>
</dbReference>
<evidence type="ECO:0000256" key="4">
    <source>
        <dbReference type="ARBA" id="ARBA00022989"/>
    </source>
</evidence>
<reference evidence="9" key="1">
    <citation type="submission" date="2025-08" db="UniProtKB">
        <authorList>
            <consortium name="RefSeq"/>
        </authorList>
    </citation>
    <scope>IDENTIFICATION</scope>
    <source>
        <strain evidence="9">Wakin</strain>
        <tissue evidence="9">Muscle</tissue>
    </source>
</reference>
<evidence type="ECO:0000256" key="2">
    <source>
        <dbReference type="ARBA" id="ARBA00022692"/>
    </source>
</evidence>
<keyword evidence="5" id="KW-0129">CBS domain</keyword>
<dbReference type="SUPFAM" id="SSF81340">
    <property type="entry name" value="Clc chloride channel"/>
    <property type="match status" value="2"/>
</dbReference>
<keyword evidence="8" id="KW-1185">Reference proteome</keyword>